<evidence type="ECO:0000313" key="9">
    <source>
        <dbReference type="Proteomes" id="UP000036700"/>
    </source>
</evidence>
<feature type="transmembrane region" description="Helical" evidence="6">
    <location>
        <begin position="158"/>
        <end position="177"/>
    </location>
</feature>
<comment type="subcellular location">
    <subcellularLocation>
        <location evidence="1">Membrane</location>
        <topology evidence="1">Multi-pass membrane protein</topology>
    </subcellularLocation>
</comment>
<evidence type="ECO:0000256" key="5">
    <source>
        <dbReference type="ARBA" id="ARBA00023136"/>
    </source>
</evidence>
<evidence type="ECO:0000256" key="6">
    <source>
        <dbReference type="SAM" id="Phobius"/>
    </source>
</evidence>
<proteinExistence type="inferred from homology"/>
<feature type="transmembrane region" description="Helical" evidence="6">
    <location>
        <begin position="99"/>
        <end position="116"/>
    </location>
</feature>
<keyword evidence="5 6" id="KW-0472">Membrane</keyword>
<feature type="transmembrane region" description="Helical" evidence="6">
    <location>
        <begin position="128"/>
        <end position="152"/>
    </location>
</feature>
<feature type="domain" description="EamA" evidence="7">
    <location>
        <begin position="155"/>
        <end position="288"/>
    </location>
</feature>
<feature type="transmembrane region" description="Helical" evidence="6">
    <location>
        <begin position="213"/>
        <end position="235"/>
    </location>
</feature>
<dbReference type="InterPro" id="IPR037185">
    <property type="entry name" value="EmrE-like"/>
</dbReference>
<evidence type="ECO:0000313" key="8">
    <source>
        <dbReference type="EMBL" id="AKJ69427.1"/>
    </source>
</evidence>
<dbReference type="STRING" id="445709.ABW99_15600"/>
<gene>
    <name evidence="8" type="ORF">ABW99_15600</name>
</gene>
<dbReference type="PANTHER" id="PTHR32322">
    <property type="entry name" value="INNER MEMBRANE TRANSPORTER"/>
    <property type="match status" value="1"/>
</dbReference>
<dbReference type="PANTHER" id="PTHR32322:SF2">
    <property type="entry name" value="EAMA DOMAIN-CONTAINING PROTEIN"/>
    <property type="match status" value="1"/>
</dbReference>
<protein>
    <recommendedName>
        <fullName evidence="7">EamA domain-containing protein</fullName>
    </recommendedName>
</protein>
<sequence>MKKSLVYLTLVLSTLFWGANFNLGKYVVHAMDPLAAAAWRFIAAGAVMAAYTFYKEGIDWAGVRRNLAPLAVMALLGIFGFNVAFFYGLQTTSSVDGSLIMTLNPTITVVLTALVIGDRISWRQVLGLALSFTGVVTVVTGGAWSMLAHFTLGRGNGLILLGNLCWAVYSIVGKRFIRQLSALQTTTATMLIGGAAITGLAMATHGGTLPVPAAPNVAALAVMALFGSVMAYLWWNNGIRTIGPARTAVFFDLVPIFTMVIAISLGEHVTLAQGLGAVFVIGGVLFSSGALDRPATPAQTRLAPSGGQRTC</sequence>
<dbReference type="InterPro" id="IPR000620">
    <property type="entry name" value="EamA_dom"/>
</dbReference>
<accession>A0A0G3EVQ7</accession>
<dbReference type="Pfam" id="PF00892">
    <property type="entry name" value="EamA"/>
    <property type="match status" value="2"/>
</dbReference>
<dbReference type="EMBL" id="CP011568">
    <property type="protein sequence ID" value="AKJ69427.1"/>
    <property type="molecule type" value="Genomic_DNA"/>
</dbReference>
<dbReference type="AlphaFoldDB" id="A0A0G3EVQ7"/>
<dbReference type="PATRIC" id="fig|445709.3.peg.3300"/>
<feature type="transmembrane region" description="Helical" evidence="6">
    <location>
        <begin position="66"/>
        <end position="87"/>
    </location>
</feature>
<feature type="transmembrane region" description="Helical" evidence="6">
    <location>
        <begin position="37"/>
        <end position="54"/>
    </location>
</feature>
<evidence type="ECO:0000256" key="4">
    <source>
        <dbReference type="ARBA" id="ARBA00022989"/>
    </source>
</evidence>
<reference evidence="9" key="1">
    <citation type="submission" date="2015-06" db="EMBL/GenBank/DDBJ databases">
        <authorList>
            <person name="Lim Y.L."/>
            <person name="Ee R."/>
            <person name="Yong D."/>
            <person name="How K.Y."/>
            <person name="Yin W.F."/>
            <person name="Chan K.G."/>
        </authorList>
    </citation>
    <scope>NUCLEOTIDE SEQUENCE [LARGE SCALE GENOMIC DNA]</scope>
    <source>
        <strain evidence="9">DSM 25325</strain>
    </source>
</reference>
<dbReference type="GO" id="GO:0016020">
    <property type="term" value="C:membrane"/>
    <property type="evidence" value="ECO:0007669"/>
    <property type="project" value="UniProtKB-SubCell"/>
</dbReference>
<dbReference type="SUPFAM" id="SSF103481">
    <property type="entry name" value="Multidrug resistance efflux transporter EmrE"/>
    <property type="match status" value="2"/>
</dbReference>
<dbReference type="Proteomes" id="UP000036700">
    <property type="component" value="Chromosome"/>
</dbReference>
<feature type="transmembrane region" description="Helical" evidence="6">
    <location>
        <begin position="189"/>
        <end position="207"/>
    </location>
</feature>
<evidence type="ECO:0000256" key="3">
    <source>
        <dbReference type="ARBA" id="ARBA00022692"/>
    </source>
</evidence>
<evidence type="ECO:0000259" key="7">
    <source>
        <dbReference type="Pfam" id="PF00892"/>
    </source>
</evidence>
<dbReference type="OrthoDB" id="5186724at2"/>
<dbReference type="KEGG" id="ptx:ABW99_15600"/>
<comment type="similarity">
    <text evidence="2">Belongs to the EamA transporter family.</text>
</comment>
<evidence type="ECO:0000256" key="2">
    <source>
        <dbReference type="ARBA" id="ARBA00007362"/>
    </source>
</evidence>
<dbReference type="RefSeq" id="WP_047215335.1">
    <property type="nucleotide sequence ID" value="NZ_CP011568.3"/>
</dbReference>
<name>A0A0G3EVQ7_9BURK</name>
<keyword evidence="4 6" id="KW-1133">Transmembrane helix</keyword>
<feature type="domain" description="EamA" evidence="7">
    <location>
        <begin position="6"/>
        <end position="139"/>
    </location>
</feature>
<organism evidence="8 9">
    <name type="scientific">Pandoraea thiooxydans</name>
    <dbReference type="NCBI Taxonomy" id="445709"/>
    <lineage>
        <taxon>Bacteria</taxon>
        <taxon>Pseudomonadati</taxon>
        <taxon>Pseudomonadota</taxon>
        <taxon>Betaproteobacteria</taxon>
        <taxon>Burkholderiales</taxon>
        <taxon>Burkholderiaceae</taxon>
        <taxon>Pandoraea</taxon>
    </lineage>
</organism>
<evidence type="ECO:0000256" key="1">
    <source>
        <dbReference type="ARBA" id="ARBA00004141"/>
    </source>
</evidence>
<keyword evidence="9" id="KW-1185">Reference proteome</keyword>
<dbReference type="InterPro" id="IPR050638">
    <property type="entry name" value="AA-Vitamin_Transporters"/>
</dbReference>
<feature type="transmembrane region" description="Helical" evidence="6">
    <location>
        <begin position="247"/>
        <end position="265"/>
    </location>
</feature>
<keyword evidence="3 6" id="KW-0812">Transmembrane</keyword>
<feature type="transmembrane region" description="Helical" evidence="6">
    <location>
        <begin position="271"/>
        <end position="291"/>
    </location>
</feature>